<dbReference type="eggNOG" id="KOG1584">
    <property type="taxonomic scope" value="Eukaryota"/>
</dbReference>
<dbReference type="EC" id="2.8.2.-" evidence="3"/>
<feature type="domain" description="Sulfotransferase" evidence="4">
    <location>
        <begin position="33"/>
        <end position="246"/>
    </location>
</feature>
<evidence type="ECO:0000256" key="1">
    <source>
        <dbReference type="ARBA" id="ARBA00005771"/>
    </source>
</evidence>
<dbReference type="Pfam" id="PF00685">
    <property type="entry name" value="Sulfotransfer_1"/>
    <property type="match status" value="1"/>
</dbReference>
<organism evidence="5 6">
    <name type="scientific">Theobroma cacao</name>
    <name type="common">Cacao</name>
    <name type="synonym">Cocoa</name>
    <dbReference type="NCBI Taxonomy" id="3641"/>
    <lineage>
        <taxon>Eukaryota</taxon>
        <taxon>Viridiplantae</taxon>
        <taxon>Streptophyta</taxon>
        <taxon>Embryophyta</taxon>
        <taxon>Tracheophyta</taxon>
        <taxon>Spermatophyta</taxon>
        <taxon>Magnoliopsida</taxon>
        <taxon>eudicotyledons</taxon>
        <taxon>Gunneridae</taxon>
        <taxon>Pentapetalae</taxon>
        <taxon>rosids</taxon>
        <taxon>malvids</taxon>
        <taxon>Malvales</taxon>
        <taxon>Malvaceae</taxon>
        <taxon>Byttnerioideae</taxon>
        <taxon>Theobroma</taxon>
    </lineage>
</organism>
<evidence type="ECO:0000313" key="5">
    <source>
        <dbReference type="EMBL" id="EOY19626.1"/>
    </source>
</evidence>
<name>A0A061FRD4_THECC</name>
<keyword evidence="2 3" id="KW-0808">Transferase</keyword>
<dbReference type="AlphaFoldDB" id="A0A061FRD4"/>
<dbReference type="GO" id="GO:0008146">
    <property type="term" value="F:sulfotransferase activity"/>
    <property type="evidence" value="ECO:0000318"/>
    <property type="project" value="GO_Central"/>
</dbReference>
<reference evidence="5 6" key="1">
    <citation type="journal article" date="2013" name="Genome Biol.">
        <title>The genome sequence of the most widely cultivated cacao type and its use to identify candidate genes regulating pod color.</title>
        <authorList>
            <person name="Motamayor J.C."/>
            <person name="Mockaitis K."/>
            <person name="Schmutz J."/>
            <person name="Haiminen N."/>
            <person name="Iii D.L."/>
            <person name="Cornejo O."/>
            <person name="Findley S.D."/>
            <person name="Zheng P."/>
            <person name="Utro F."/>
            <person name="Royaert S."/>
            <person name="Saski C."/>
            <person name="Jenkins J."/>
            <person name="Podicheti R."/>
            <person name="Zhao M."/>
            <person name="Scheffler B.E."/>
            <person name="Stack J.C."/>
            <person name="Feltus F.A."/>
            <person name="Mustiga G.M."/>
            <person name="Amores F."/>
            <person name="Phillips W."/>
            <person name="Marelli J.P."/>
            <person name="May G.D."/>
            <person name="Shapiro H."/>
            <person name="Ma J."/>
            <person name="Bustamante C.D."/>
            <person name="Schnell R.J."/>
            <person name="Main D."/>
            <person name="Gilbert D."/>
            <person name="Parida L."/>
            <person name="Kuhn D.N."/>
        </authorList>
    </citation>
    <scope>NUCLEOTIDE SEQUENCE [LARGE SCALE GENOMIC DNA]</scope>
    <source>
        <strain evidence="6">cv. Matina 1-6</strain>
    </source>
</reference>
<evidence type="ECO:0000256" key="3">
    <source>
        <dbReference type="RuleBase" id="RU361155"/>
    </source>
</evidence>
<dbReference type="Gramene" id="EOY19626">
    <property type="protein sequence ID" value="EOY19626"/>
    <property type="gene ID" value="TCM_044761"/>
</dbReference>
<dbReference type="Gene3D" id="3.40.50.300">
    <property type="entry name" value="P-loop containing nucleotide triphosphate hydrolases"/>
    <property type="match status" value="1"/>
</dbReference>
<dbReference type="Proteomes" id="UP000026915">
    <property type="component" value="Chromosome 10"/>
</dbReference>
<gene>
    <name evidence="5" type="ORF">TCM_044761</name>
</gene>
<sequence>MSVLLGRRKTTSLFDINVIFGGQVGQINLKAPVLAIVNHTRFSLSNSPLNWANPHNLVPFLELTLYAGDGIPDLTSIPCRRLFATHLPYAALAESIKQGKSRIVYITRNPLDVIVSFWHFNISIPGLADWPLEECFEMFCRGEELFGPFRDHALGYWKESLEKAHRVLFLRYEDMKEDPILQIKRIAEFRALPFSDEEETAGVIEEIAKFCSLSNLKDLKGNKIGKFQGFQIEYKFLFRKGEVGDHVN</sequence>
<dbReference type="EMBL" id="CM001888">
    <property type="protein sequence ID" value="EOY19626.1"/>
    <property type="molecule type" value="Genomic_DNA"/>
</dbReference>
<dbReference type="HOGENOM" id="CLU_027239_0_1_1"/>
<accession>A0A061FRD4</accession>
<dbReference type="InParanoid" id="A0A061FRD4"/>
<protein>
    <recommendedName>
        <fullName evidence="3">Sulfotransferase</fullName>
        <ecNumber evidence="3">2.8.2.-</ecNumber>
    </recommendedName>
</protein>
<proteinExistence type="inferred from homology"/>
<comment type="similarity">
    <text evidence="1 3">Belongs to the sulfotransferase 1 family.</text>
</comment>
<dbReference type="GO" id="GO:0051923">
    <property type="term" value="P:sulfation"/>
    <property type="evidence" value="ECO:0000318"/>
    <property type="project" value="GO_Central"/>
</dbReference>
<dbReference type="InterPro" id="IPR027417">
    <property type="entry name" value="P-loop_NTPase"/>
</dbReference>
<evidence type="ECO:0000259" key="4">
    <source>
        <dbReference type="Pfam" id="PF00685"/>
    </source>
</evidence>
<dbReference type="OMA" id="HFHRMAR"/>
<dbReference type="InterPro" id="IPR000863">
    <property type="entry name" value="Sulfotransferase_dom"/>
</dbReference>
<evidence type="ECO:0000313" key="6">
    <source>
        <dbReference type="Proteomes" id="UP000026915"/>
    </source>
</evidence>
<evidence type="ECO:0000256" key="2">
    <source>
        <dbReference type="ARBA" id="ARBA00022679"/>
    </source>
</evidence>
<dbReference type="SUPFAM" id="SSF52540">
    <property type="entry name" value="P-loop containing nucleoside triphosphate hydrolases"/>
    <property type="match status" value="1"/>
</dbReference>
<keyword evidence="6" id="KW-1185">Reference proteome</keyword>
<dbReference type="GO" id="GO:0005737">
    <property type="term" value="C:cytoplasm"/>
    <property type="evidence" value="ECO:0000318"/>
    <property type="project" value="GO_Central"/>
</dbReference>
<dbReference type="PANTHER" id="PTHR11783">
    <property type="entry name" value="SULFOTRANSFERASE SULT"/>
    <property type="match status" value="1"/>
</dbReference>